<evidence type="ECO:0008006" key="3">
    <source>
        <dbReference type="Google" id="ProtNLM"/>
    </source>
</evidence>
<name>A0A1W1BB55_9ZZZZ</name>
<organism evidence="2">
    <name type="scientific">hydrothermal vent metagenome</name>
    <dbReference type="NCBI Taxonomy" id="652676"/>
    <lineage>
        <taxon>unclassified sequences</taxon>
        <taxon>metagenomes</taxon>
        <taxon>ecological metagenomes</taxon>
    </lineage>
</organism>
<evidence type="ECO:0000256" key="1">
    <source>
        <dbReference type="SAM" id="MobiDB-lite"/>
    </source>
</evidence>
<feature type="region of interest" description="Disordered" evidence="1">
    <location>
        <begin position="177"/>
        <end position="259"/>
    </location>
</feature>
<accession>A0A1W1BB55</accession>
<evidence type="ECO:0000313" key="2">
    <source>
        <dbReference type="EMBL" id="SFV50821.1"/>
    </source>
</evidence>
<proteinExistence type="predicted"/>
<gene>
    <name evidence="2" type="ORF">MNB_SV-9-1207</name>
</gene>
<feature type="compositionally biased region" description="Basic and acidic residues" evidence="1">
    <location>
        <begin position="250"/>
        <end position="259"/>
    </location>
</feature>
<dbReference type="EMBL" id="FPHG01000005">
    <property type="protein sequence ID" value="SFV50821.1"/>
    <property type="molecule type" value="Genomic_DNA"/>
</dbReference>
<dbReference type="PROSITE" id="PS51257">
    <property type="entry name" value="PROKAR_LIPOPROTEIN"/>
    <property type="match status" value="1"/>
</dbReference>
<feature type="compositionally biased region" description="Polar residues" evidence="1">
    <location>
        <begin position="196"/>
        <end position="242"/>
    </location>
</feature>
<reference evidence="2" key="1">
    <citation type="submission" date="2016-10" db="EMBL/GenBank/DDBJ databases">
        <authorList>
            <person name="de Groot N.N."/>
        </authorList>
    </citation>
    <scope>NUCLEOTIDE SEQUENCE</scope>
</reference>
<feature type="compositionally biased region" description="Low complexity" evidence="1">
    <location>
        <begin position="177"/>
        <end position="190"/>
    </location>
</feature>
<dbReference type="AlphaFoldDB" id="A0A1W1BB55"/>
<sequence>MKQKIILMSILGISSLTLVGCGGSSSSNTTGNIPVAPMGGTAFYVDSEVEGVDVICGSIKSVTDVNGMFRYEDGKDCQFSIGGVPLRTDSGLYQDKVIIEDNIQTAQYLQSMDYDGNPNNGISIHNQTANVMTQNGVTHVPRNDQELAENVVMMENSNSGYHGHFVNKQDAENHVHNTQNQHNNNTQHQNDGYPHNDNTQHQNDGYPHNDNTQHQNDGYPNNDNTQHQNDGYPHNDNTQHQNDGYPHNDNTQHKNDGYR</sequence>
<protein>
    <recommendedName>
        <fullName evidence="3">Lipoprotein</fullName>
    </recommendedName>
</protein>